<proteinExistence type="predicted"/>
<comment type="caution">
    <text evidence="1">The sequence shown here is derived from an EMBL/GenBank/DDBJ whole genome shotgun (WGS) entry which is preliminary data.</text>
</comment>
<dbReference type="Proteomes" id="UP001196870">
    <property type="component" value="Unassembled WGS sequence"/>
</dbReference>
<sequence>MTELSDTQRVILSQASQRADRLAIPPERLPAAARQTVARALLKHGLVNEEQTAARRA</sequence>
<dbReference type="RefSeq" id="WP_211852045.1">
    <property type="nucleotide sequence ID" value="NZ_JAAGBB010000008.1"/>
</dbReference>
<reference evidence="2" key="1">
    <citation type="journal article" date="2021" name="Syst. Appl. Microbiol.">
        <title>Roseomonas hellenica sp. nov., isolated from roots of wild-growing Alkanna tinctoria.</title>
        <authorList>
            <person name="Rat A."/>
            <person name="Naranjo H.D."/>
            <person name="Lebbe L."/>
            <person name="Cnockaert M."/>
            <person name="Krigas N."/>
            <person name="Grigoriadou K."/>
            <person name="Maloupa E."/>
            <person name="Willems A."/>
        </authorList>
    </citation>
    <scope>NUCLEOTIDE SEQUENCE [LARGE SCALE GENOMIC DNA]</scope>
    <source>
        <strain evidence="2">LMG 31523</strain>
    </source>
</reference>
<gene>
    <name evidence="1" type="ORF">GXW71_08520</name>
</gene>
<dbReference type="EMBL" id="JAAGBB010000008">
    <property type="protein sequence ID" value="MBR0664396.1"/>
    <property type="molecule type" value="Genomic_DNA"/>
</dbReference>
<accession>A0ABS5EVS2</accession>
<keyword evidence="2" id="KW-1185">Reference proteome</keyword>
<evidence type="ECO:0000313" key="2">
    <source>
        <dbReference type="Proteomes" id="UP001196870"/>
    </source>
</evidence>
<evidence type="ECO:0000313" key="1">
    <source>
        <dbReference type="EMBL" id="MBR0664396.1"/>
    </source>
</evidence>
<protein>
    <submittedName>
        <fullName evidence="1">Uncharacterized protein</fullName>
    </submittedName>
</protein>
<organism evidence="1 2">
    <name type="scientific">Plastoroseomonas hellenica</name>
    <dbReference type="NCBI Taxonomy" id="2687306"/>
    <lineage>
        <taxon>Bacteria</taxon>
        <taxon>Pseudomonadati</taxon>
        <taxon>Pseudomonadota</taxon>
        <taxon>Alphaproteobacteria</taxon>
        <taxon>Acetobacterales</taxon>
        <taxon>Acetobacteraceae</taxon>
        <taxon>Plastoroseomonas</taxon>
    </lineage>
</organism>
<name>A0ABS5EVS2_9PROT</name>